<sequence length="270" mass="29396">MSERLKRRRRAAARGGAVGMDSARNTDSVEQLAWKYMQKCKVESSTESESDNNFEIFGEGFPATMGHGSSRRTGSLALQFLDPYEADSEETATHSDCSIQSHFPGDSDPVVQHSTPRENKGIGAFCGPQGSALLPISTHGSLWDSSDIPVVTSSDVWMKSGADLETTPHTPLKYFYSPSKMTGFSDLSMDSGVVTEVSALQACPFLAKAEDATTAPPHSASGPTSVTSEENSDFNIYDSFHMAKRKLGLKMDSSYEKSKRKRARIAEIME</sequence>
<evidence type="ECO:0000256" key="1">
    <source>
        <dbReference type="SAM" id="MobiDB-lite"/>
    </source>
</evidence>
<organism evidence="2 3">
    <name type="scientific">Xenopus laevis</name>
    <name type="common">African clawed frog</name>
    <dbReference type="NCBI Taxonomy" id="8355"/>
    <lineage>
        <taxon>Eukaryota</taxon>
        <taxon>Metazoa</taxon>
        <taxon>Chordata</taxon>
        <taxon>Craniata</taxon>
        <taxon>Vertebrata</taxon>
        <taxon>Euteleostomi</taxon>
        <taxon>Amphibia</taxon>
        <taxon>Batrachia</taxon>
        <taxon>Anura</taxon>
        <taxon>Pipoidea</taxon>
        <taxon>Pipidae</taxon>
        <taxon>Xenopodinae</taxon>
        <taxon>Xenopus</taxon>
        <taxon>Xenopus</taxon>
    </lineage>
</organism>
<evidence type="ECO:0000313" key="3">
    <source>
        <dbReference type="RefSeq" id="XP_018087815.1"/>
    </source>
</evidence>
<dbReference type="RefSeq" id="XP_018087815.1">
    <property type="nucleotide sequence ID" value="XM_018232326.2"/>
</dbReference>
<dbReference type="PaxDb" id="8355-A0A1L8F064"/>
<dbReference type="OrthoDB" id="8960401at2759"/>
<dbReference type="Bgee" id="108699776">
    <property type="expression patterns" value="Expressed in oocyte and 9 other cell types or tissues"/>
</dbReference>
<keyword evidence="2" id="KW-1185">Reference proteome</keyword>
<feature type="region of interest" description="Disordered" evidence="1">
    <location>
        <begin position="1"/>
        <end position="24"/>
    </location>
</feature>
<feature type="region of interest" description="Disordered" evidence="1">
    <location>
        <begin position="211"/>
        <end position="230"/>
    </location>
</feature>
<name>A0A1L8F064_XENLA</name>
<protein>
    <submittedName>
        <fullName evidence="3">Uncharacterized protein LOC108699776 isoform X1</fullName>
    </submittedName>
</protein>
<feature type="compositionally biased region" description="Basic residues" evidence="1">
    <location>
        <begin position="1"/>
        <end position="12"/>
    </location>
</feature>
<dbReference type="GeneID" id="108699776"/>
<dbReference type="Proteomes" id="UP000186698">
    <property type="component" value="Chromosome 8S"/>
</dbReference>
<gene>
    <name evidence="3" type="primary">LOC108699776</name>
</gene>
<proteinExistence type="predicted"/>
<dbReference type="OMA" id="MQKCKVE"/>
<reference evidence="3" key="1">
    <citation type="submission" date="2025-08" db="UniProtKB">
        <authorList>
            <consortium name="RefSeq"/>
        </authorList>
    </citation>
    <scope>IDENTIFICATION</scope>
    <source>
        <strain evidence="3">J_2021</strain>
        <tissue evidence="3">Erythrocytes</tissue>
    </source>
</reference>
<accession>A0A1L8F064</accession>
<evidence type="ECO:0000313" key="2">
    <source>
        <dbReference type="Proteomes" id="UP000186698"/>
    </source>
</evidence>
<dbReference type="KEGG" id="xla:108699776"/>
<dbReference type="AlphaFoldDB" id="A0A1L8F064"/>